<organism evidence="2 3">
    <name type="scientific">Agromyces rhizosphaerae</name>
    <dbReference type="NCBI Taxonomy" id="88374"/>
    <lineage>
        <taxon>Bacteria</taxon>
        <taxon>Bacillati</taxon>
        <taxon>Actinomycetota</taxon>
        <taxon>Actinomycetes</taxon>
        <taxon>Micrococcales</taxon>
        <taxon>Microbacteriaceae</taxon>
        <taxon>Agromyces</taxon>
    </lineage>
</organism>
<evidence type="ECO:0000256" key="1">
    <source>
        <dbReference type="SAM" id="MobiDB-lite"/>
    </source>
</evidence>
<sequence>MTTPKNGRRDAPAKKRAAAERPLKKRTRSGPPSPTSRVDKPTADEEALFDMQDFEEATSDEILRIESKERAEQEVARRKGLTGAWEPLDLTDVVTGIMDGTLPPIVPGLLLVSPSERFLLYAGRVNGIHGHSNAGKSWTALLACKQALDAGETVVYIDHEDDERGITERLLLYFGVKPDVVLERFIYFRPKYRFDQQSVGAMLSRIKPALVVIDAVGGSLAQEGLSYLDDNHIIQWTFRVPGFIVRHGPAVLLLDHNPKDTVNGALWPIGSQRKKAAITGAQYLQERVVGFSKAKSGYSKLVTAKDRHGASAEAEVVAHLKVDIVQVRRKREAQAITRISLVDPPPQELADAVKFKQKAKALCDALADGPLNTTDLREAFKGFDNSNLGTVINQMVAAGFIKKEKHGKAVMHTLVQPYDGIWTPEELELVDTE</sequence>
<reference evidence="2" key="1">
    <citation type="submission" date="2022-12" db="EMBL/GenBank/DDBJ databases">
        <title>Reference genome sequencing for broad-spectrum identification of bacterial and archaeal isolates by mass spectrometry.</title>
        <authorList>
            <person name="Sekiguchi Y."/>
            <person name="Tourlousse D.M."/>
        </authorList>
    </citation>
    <scope>NUCLEOTIDE SEQUENCE</scope>
    <source>
        <strain evidence="2">14</strain>
    </source>
</reference>
<feature type="region of interest" description="Disordered" evidence="1">
    <location>
        <begin position="1"/>
        <end position="47"/>
    </location>
</feature>
<keyword evidence="3" id="KW-1185">Reference proteome</keyword>
<dbReference type="RefSeq" id="WP_281885936.1">
    <property type="nucleotide sequence ID" value="NZ_BSDP01000001.1"/>
</dbReference>
<name>A0A9W6FQG1_9MICO</name>
<evidence type="ECO:0008006" key="4">
    <source>
        <dbReference type="Google" id="ProtNLM"/>
    </source>
</evidence>
<evidence type="ECO:0000313" key="2">
    <source>
        <dbReference type="EMBL" id="GLI28500.1"/>
    </source>
</evidence>
<gene>
    <name evidence="2" type="ORF">ARHIZOSPH14_27420</name>
</gene>
<dbReference type="Gene3D" id="3.40.50.300">
    <property type="entry name" value="P-loop containing nucleotide triphosphate hydrolases"/>
    <property type="match status" value="1"/>
</dbReference>
<feature type="compositionally biased region" description="Basic and acidic residues" evidence="1">
    <location>
        <begin position="7"/>
        <end position="22"/>
    </location>
</feature>
<evidence type="ECO:0000313" key="3">
    <source>
        <dbReference type="Proteomes" id="UP001144396"/>
    </source>
</evidence>
<protein>
    <recommendedName>
        <fullName evidence="4">AAA family ATPase</fullName>
    </recommendedName>
</protein>
<proteinExistence type="predicted"/>
<comment type="caution">
    <text evidence="2">The sequence shown here is derived from an EMBL/GenBank/DDBJ whole genome shotgun (WGS) entry which is preliminary data.</text>
</comment>
<dbReference type="InterPro" id="IPR027417">
    <property type="entry name" value="P-loop_NTPase"/>
</dbReference>
<dbReference type="AlphaFoldDB" id="A0A9W6FQG1"/>
<dbReference type="SUPFAM" id="SSF52540">
    <property type="entry name" value="P-loop containing nucleoside triphosphate hydrolases"/>
    <property type="match status" value="1"/>
</dbReference>
<dbReference type="EMBL" id="BSDP01000001">
    <property type="protein sequence ID" value="GLI28500.1"/>
    <property type="molecule type" value="Genomic_DNA"/>
</dbReference>
<accession>A0A9W6FQG1</accession>
<dbReference type="Proteomes" id="UP001144396">
    <property type="component" value="Unassembled WGS sequence"/>
</dbReference>